<reference evidence="1" key="1">
    <citation type="submission" date="2023-03" db="EMBL/GenBank/DDBJ databases">
        <title>Massive genome expansion in bonnet fungi (Mycena s.s.) driven by repeated elements and novel gene families across ecological guilds.</title>
        <authorList>
            <consortium name="Lawrence Berkeley National Laboratory"/>
            <person name="Harder C.B."/>
            <person name="Miyauchi S."/>
            <person name="Viragh M."/>
            <person name="Kuo A."/>
            <person name="Thoen E."/>
            <person name="Andreopoulos B."/>
            <person name="Lu D."/>
            <person name="Skrede I."/>
            <person name="Drula E."/>
            <person name="Henrissat B."/>
            <person name="Morin E."/>
            <person name="Kohler A."/>
            <person name="Barry K."/>
            <person name="LaButti K."/>
            <person name="Morin E."/>
            <person name="Salamov A."/>
            <person name="Lipzen A."/>
            <person name="Mereny Z."/>
            <person name="Hegedus B."/>
            <person name="Baldrian P."/>
            <person name="Stursova M."/>
            <person name="Weitz H."/>
            <person name="Taylor A."/>
            <person name="Grigoriev I.V."/>
            <person name="Nagy L.G."/>
            <person name="Martin F."/>
            <person name="Kauserud H."/>
        </authorList>
    </citation>
    <scope>NUCLEOTIDE SEQUENCE</scope>
    <source>
        <strain evidence="1">CBHHK182m</strain>
    </source>
</reference>
<gene>
    <name evidence="1" type="ORF">B0H16DRAFT_1473371</name>
</gene>
<name>A0AAD7ML24_9AGAR</name>
<keyword evidence="2" id="KW-1185">Reference proteome</keyword>
<comment type="caution">
    <text evidence="1">The sequence shown here is derived from an EMBL/GenBank/DDBJ whole genome shotgun (WGS) entry which is preliminary data.</text>
</comment>
<protein>
    <submittedName>
        <fullName evidence="1">Uncharacterized protein</fullName>
    </submittedName>
</protein>
<accession>A0AAD7ML24</accession>
<proteinExistence type="predicted"/>
<dbReference type="Proteomes" id="UP001215598">
    <property type="component" value="Unassembled WGS sequence"/>
</dbReference>
<evidence type="ECO:0000313" key="2">
    <source>
        <dbReference type="Proteomes" id="UP001215598"/>
    </source>
</evidence>
<evidence type="ECO:0000313" key="1">
    <source>
        <dbReference type="EMBL" id="KAJ7722387.1"/>
    </source>
</evidence>
<dbReference type="EMBL" id="JARKIB010000220">
    <property type="protein sequence ID" value="KAJ7722387.1"/>
    <property type="molecule type" value="Genomic_DNA"/>
</dbReference>
<sequence>MVTDNSITPSTSLVPPPLEVLDRFTASRFYRMIPTRNSWLRDMIKFQILEQAYESIVRTQDTFTSDLLKASPPALFAPGLVQYYCFLGHSGLKFPKVMSHGNANYVGFALYPKRKARSTLKAANTSSSFPLTCVCWTVTDEGVAVETLRKTVFASLHLGGIRTPQRRRPVPSAAWPYPVGSFYLYQTLWCSIRNDSHHRRLHLTALDIFRSDEQIAFLGVSLHLTPASPTAWFFRMKDGSSRPSARILNAGALVKQLNGHTDAIKSEHRTLVITGKMGDVVARVNPVNGST</sequence>
<organism evidence="1 2">
    <name type="scientific">Mycena metata</name>
    <dbReference type="NCBI Taxonomy" id="1033252"/>
    <lineage>
        <taxon>Eukaryota</taxon>
        <taxon>Fungi</taxon>
        <taxon>Dikarya</taxon>
        <taxon>Basidiomycota</taxon>
        <taxon>Agaricomycotina</taxon>
        <taxon>Agaricomycetes</taxon>
        <taxon>Agaricomycetidae</taxon>
        <taxon>Agaricales</taxon>
        <taxon>Marasmiineae</taxon>
        <taxon>Mycenaceae</taxon>
        <taxon>Mycena</taxon>
    </lineage>
</organism>
<dbReference type="AlphaFoldDB" id="A0AAD7ML24"/>